<dbReference type="InterPro" id="IPR001543">
    <property type="entry name" value="FliN-like_C"/>
</dbReference>
<dbReference type="GO" id="GO:0003774">
    <property type="term" value="F:cytoskeletal motor activity"/>
    <property type="evidence" value="ECO:0007669"/>
    <property type="project" value="InterPro"/>
</dbReference>
<keyword evidence="6" id="KW-0145">Chemotaxis</keyword>
<organism evidence="12 13">
    <name type="scientific">Pelotomaculum schinkii</name>
    <dbReference type="NCBI Taxonomy" id="78350"/>
    <lineage>
        <taxon>Bacteria</taxon>
        <taxon>Bacillati</taxon>
        <taxon>Bacillota</taxon>
        <taxon>Clostridia</taxon>
        <taxon>Eubacteriales</taxon>
        <taxon>Desulfotomaculaceae</taxon>
        <taxon>Pelotomaculum</taxon>
    </lineage>
</organism>
<dbReference type="PRINTS" id="PR00955">
    <property type="entry name" value="FLGMOTORFLIM"/>
</dbReference>
<dbReference type="EMBL" id="QFGA01000003">
    <property type="protein sequence ID" value="TEB04960.1"/>
    <property type="molecule type" value="Genomic_DNA"/>
</dbReference>
<dbReference type="GO" id="GO:0009425">
    <property type="term" value="C:bacterial-type flagellum basal body"/>
    <property type="evidence" value="ECO:0007669"/>
    <property type="project" value="UniProtKB-SubCell"/>
</dbReference>
<evidence type="ECO:0000259" key="11">
    <source>
        <dbReference type="Pfam" id="PF01052"/>
    </source>
</evidence>
<dbReference type="Pfam" id="PF02154">
    <property type="entry name" value="FliM"/>
    <property type="match status" value="1"/>
</dbReference>
<keyword evidence="8" id="KW-0472">Membrane</keyword>
<accession>A0A4Y7R8J7</accession>
<evidence type="ECO:0000256" key="3">
    <source>
        <dbReference type="ARBA" id="ARBA00011049"/>
    </source>
</evidence>
<dbReference type="GO" id="GO:0005886">
    <property type="term" value="C:plasma membrane"/>
    <property type="evidence" value="ECO:0007669"/>
    <property type="project" value="UniProtKB-SubCell"/>
</dbReference>
<dbReference type="SUPFAM" id="SSF103039">
    <property type="entry name" value="CheC-like"/>
    <property type="match status" value="1"/>
</dbReference>
<dbReference type="Pfam" id="PF01052">
    <property type="entry name" value="FliMN_C"/>
    <property type="match status" value="1"/>
</dbReference>
<evidence type="ECO:0000256" key="2">
    <source>
        <dbReference type="ARBA" id="ARBA00004202"/>
    </source>
</evidence>
<evidence type="ECO:0000256" key="5">
    <source>
        <dbReference type="ARBA" id="ARBA00022475"/>
    </source>
</evidence>
<evidence type="ECO:0000256" key="6">
    <source>
        <dbReference type="ARBA" id="ARBA00022500"/>
    </source>
</evidence>
<evidence type="ECO:0000256" key="10">
    <source>
        <dbReference type="NCBIfam" id="TIGR01397"/>
    </source>
</evidence>
<keyword evidence="7" id="KW-0283">Flagellar rotation</keyword>
<evidence type="ECO:0000256" key="8">
    <source>
        <dbReference type="ARBA" id="ARBA00023136"/>
    </source>
</evidence>
<keyword evidence="12" id="KW-0966">Cell projection</keyword>
<comment type="subcellular location">
    <subcellularLocation>
        <location evidence="1">Bacterial flagellum basal body</location>
    </subcellularLocation>
    <subcellularLocation>
        <location evidence="2">Cell membrane</location>
        <topology evidence="2">Peripheral membrane protein</topology>
    </subcellularLocation>
</comment>
<dbReference type="CDD" id="cd17908">
    <property type="entry name" value="FliM"/>
    <property type="match status" value="1"/>
</dbReference>
<dbReference type="GO" id="GO:0071978">
    <property type="term" value="P:bacterial-type flagellum-dependent swarming motility"/>
    <property type="evidence" value="ECO:0007669"/>
    <property type="project" value="TreeGrafter"/>
</dbReference>
<keyword evidence="9" id="KW-0975">Bacterial flagellum</keyword>
<reference evidence="12 13" key="1">
    <citation type="journal article" date="2018" name="Environ. Microbiol.">
        <title>Novel energy conservation strategies and behaviour of Pelotomaculum schinkii driving syntrophic propionate catabolism.</title>
        <authorList>
            <person name="Hidalgo-Ahumada C.A.P."/>
            <person name="Nobu M.K."/>
            <person name="Narihiro T."/>
            <person name="Tamaki H."/>
            <person name="Liu W.T."/>
            <person name="Kamagata Y."/>
            <person name="Stams A.J.M."/>
            <person name="Imachi H."/>
            <person name="Sousa D.Z."/>
        </authorList>
    </citation>
    <scope>NUCLEOTIDE SEQUENCE [LARGE SCALE GENOMIC DNA]</scope>
    <source>
        <strain evidence="12 13">HH</strain>
    </source>
</reference>
<dbReference type="Proteomes" id="UP000298324">
    <property type="component" value="Unassembled WGS sequence"/>
</dbReference>
<gene>
    <name evidence="12" type="primary">fliM</name>
    <name evidence="12" type="ORF">Psch_03723</name>
</gene>
<dbReference type="InterPro" id="IPR001689">
    <property type="entry name" value="Flag_FliM"/>
</dbReference>
<dbReference type="InterPro" id="IPR028976">
    <property type="entry name" value="CheC-like_sf"/>
</dbReference>
<evidence type="ECO:0000256" key="9">
    <source>
        <dbReference type="ARBA" id="ARBA00023143"/>
    </source>
</evidence>
<keyword evidence="5" id="KW-1003">Cell membrane</keyword>
<feature type="domain" description="Flagellar motor switch protein FliN-like C-terminal" evidence="11">
    <location>
        <begin position="259"/>
        <end position="322"/>
    </location>
</feature>
<comment type="caution">
    <text evidence="12">The sequence shown here is derived from an EMBL/GenBank/DDBJ whole genome shotgun (WGS) entry which is preliminary data.</text>
</comment>
<dbReference type="RefSeq" id="WP_190259244.1">
    <property type="nucleotide sequence ID" value="NZ_QFGA01000003.1"/>
</dbReference>
<evidence type="ECO:0000313" key="13">
    <source>
        <dbReference type="Proteomes" id="UP000298324"/>
    </source>
</evidence>
<keyword evidence="12" id="KW-0282">Flagellum</keyword>
<sequence>MDVLSQNEIDALLDALSTGEVKIEELKGTAQQVNYKNYDFRRPNKFSKEQLRTLQALHGVFARILSNFLTGYLRNNIQVEVASVDQMTYEDFIGSIPSPAVLTVFSLEPLKGTAMVQFDPMFLFPMIDLFFGGKGEAPGSVREFTDIELAVARNLAEKVLENLALAWKDIIQVKPVITSVETNPHLHQILSFNEIVALITLTTQVGDATKGFINLCLPFPLLVPVVSQLAYHKSFKPDTTDISIQETKRLQYWLGFPMIELTVLTGQTQITVHDFLQLQEGDVLLLNSKVDQDMDLYVGESLKFKAQPGTLGNQLAVQITALTSGGEQDD</sequence>
<dbReference type="GO" id="GO:0050918">
    <property type="term" value="P:positive chemotaxis"/>
    <property type="evidence" value="ECO:0007669"/>
    <property type="project" value="TreeGrafter"/>
</dbReference>
<dbReference type="NCBIfam" id="TIGR01397">
    <property type="entry name" value="fliM_switch"/>
    <property type="match status" value="1"/>
</dbReference>
<dbReference type="PIRSF" id="PIRSF002888">
    <property type="entry name" value="FliM"/>
    <property type="match status" value="1"/>
</dbReference>
<dbReference type="SUPFAM" id="SSF101801">
    <property type="entry name" value="Surface presentation of antigens (SPOA)"/>
    <property type="match status" value="1"/>
</dbReference>
<proteinExistence type="inferred from homology"/>
<keyword evidence="13" id="KW-1185">Reference proteome</keyword>
<name>A0A4Y7R8J7_9FIRM</name>
<dbReference type="PANTHER" id="PTHR30034">
    <property type="entry name" value="FLAGELLAR MOTOR SWITCH PROTEIN FLIM"/>
    <property type="match status" value="1"/>
</dbReference>
<dbReference type="PANTHER" id="PTHR30034:SF6">
    <property type="entry name" value="YOP PROTEINS TRANSLOCATION PROTEIN Q"/>
    <property type="match status" value="1"/>
</dbReference>
<dbReference type="Gene3D" id="3.40.1550.10">
    <property type="entry name" value="CheC-like"/>
    <property type="match status" value="1"/>
</dbReference>
<evidence type="ECO:0000256" key="4">
    <source>
        <dbReference type="ARBA" id="ARBA00021898"/>
    </source>
</evidence>
<dbReference type="Gene3D" id="2.30.330.10">
    <property type="entry name" value="SpoA-like"/>
    <property type="match status" value="1"/>
</dbReference>
<evidence type="ECO:0000313" key="12">
    <source>
        <dbReference type="EMBL" id="TEB04960.1"/>
    </source>
</evidence>
<evidence type="ECO:0000256" key="1">
    <source>
        <dbReference type="ARBA" id="ARBA00004117"/>
    </source>
</evidence>
<keyword evidence="12" id="KW-0969">Cilium</keyword>
<comment type="similarity">
    <text evidence="3">Belongs to the FliM family.</text>
</comment>
<evidence type="ECO:0000256" key="7">
    <source>
        <dbReference type="ARBA" id="ARBA00022779"/>
    </source>
</evidence>
<dbReference type="AlphaFoldDB" id="A0A4Y7R8J7"/>
<protein>
    <recommendedName>
        <fullName evidence="4 10">Flagellar motor switch protein FliM</fullName>
    </recommendedName>
</protein>
<dbReference type="InterPro" id="IPR036429">
    <property type="entry name" value="SpoA-like_sf"/>
</dbReference>